<dbReference type="Proteomes" id="UP000002358">
    <property type="component" value="Chromosome 4"/>
</dbReference>
<feature type="region of interest" description="Disordered" evidence="1">
    <location>
        <begin position="49"/>
        <end position="78"/>
    </location>
</feature>
<dbReference type="RefSeq" id="XP_016840954.2">
    <property type="nucleotide sequence ID" value="XM_016985465.2"/>
</dbReference>
<evidence type="ECO:0000313" key="4">
    <source>
        <dbReference type="Proteomes" id="UP000002358"/>
    </source>
</evidence>
<evidence type="ECO:0000256" key="1">
    <source>
        <dbReference type="SAM" id="MobiDB-lite"/>
    </source>
</evidence>
<feature type="signal peptide" evidence="2">
    <location>
        <begin position="1"/>
        <end position="18"/>
    </location>
</feature>
<reference evidence="3" key="1">
    <citation type="submission" date="2021-01" db="UniProtKB">
        <authorList>
            <consortium name="EnsemblMetazoa"/>
        </authorList>
    </citation>
    <scope>IDENTIFICATION</scope>
</reference>
<dbReference type="EnsemblMetazoa" id="XM_016985465">
    <property type="protein sequence ID" value="XP_016840954"/>
    <property type="gene ID" value="LOC100678819"/>
</dbReference>
<name>A0A7M7ITM0_NASVI</name>
<evidence type="ECO:0000256" key="2">
    <source>
        <dbReference type="SAM" id="SignalP"/>
    </source>
</evidence>
<evidence type="ECO:0000313" key="3">
    <source>
        <dbReference type="EnsemblMetazoa" id="XP_016840954"/>
    </source>
</evidence>
<sequence length="618" mass="66222">MKLPVLLVVALTATMAAAAEQQQQQQSSELSRAAAAQLQRLAPFRRSTTLESQPIGVGKASRDKAAKEARNTRANSAEQSLRIPIDLGELYRIFSDSFGAEPNNVRDKRDQPVQLTPARMEALDKYADKIMQDERVQSYMQERIKRDGYGGGYAGAGGGSGLGGSGAFVSGLAGQLVGSVVGLSSTASKGSSSSSGQSPAPVYGPPAYHSYGKESFSIWDFKRAILNTLIQAVKAIGGGVLALKGQLIKGSGFLVSTKGRIISSAGDAITGLGKSLAASAVVQPPSAPHPGYGGGHVGYAYEAPAAHVIAHDSTYDGPPPATNAYHSTFGAASDDESIQPGLLIGKPSPSIDYHTEQLQPGHYDTDIQHAEPHQLTEQVQIEEAEAPKPSFNIKDVVGNLAGTSNFYQADNLKAPEIQSVDEPPAIPPGNALQLQEHNQQDNYELYPPLGNGPDDDKTAQQPPKYEPPPVNFKNPDEYAPAPQNVAYGPPPPSKYGAPDAHPHYNYPQLRPQIQAHSSPDIHIEISDHDITGFESGGYAQHRQPHPPGLHVVAMQGPLKIPILGPEYYKPAPGGYGHLNSIPPMGKLHTRYRPDFEVQKSLEYELRKRRADSLRTHRI</sequence>
<keyword evidence="4" id="KW-1185">Reference proteome</keyword>
<proteinExistence type="predicted"/>
<dbReference type="AlphaFoldDB" id="A0A7M7ITM0"/>
<accession>A0A7M7ITM0</accession>
<dbReference type="GeneID" id="100678819"/>
<feature type="compositionally biased region" description="Basic and acidic residues" evidence="1">
    <location>
        <begin position="60"/>
        <end position="71"/>
    </location>
</feature>
<organism evidence="3 4">
    <name type="scientific">Nasonia vitripennis</name>
    <name type="common">Parasitic wasp</name>
    <dbReference type="NCBI Taxonomy" id="7425"/>
    <lineage>
        <taxon>Eukaryota</taxon>
        <taxon>Metazoa</taxon>
        <taxon>Ecdysozoa</taxon>
        <taxon>Arthropoda</taxon>
        <taxon>Hexapoda</taxon>
        <taxon>Insecta</taxon>
        <taxon>Pterygota</taxon>
        <taxon>Neoptera</taxon>
        <taxon>Endopterygota</taxon>
        <taxon>Hymenoptera</taxon>
        <taxon>Apocrita</taxon>
        <taxon>Proctotrupomorpha</taxon>
        <taxon>Chalcidoidea</taxon>
        <taxon>Pteromalidae</taxon>
        <taxon>Pteromalinae</taxon>
        <taxon>Nasonia</taxon>
    </lineage>
</organism>
<keyword evidence="2" id="KW-0732">Signal</keyword>
<feature type="chain" id="PRO_5029586700" evidence="2">
    <location>
        <begin position="19"/>
        <end position="618"/>
    </location>
</feature>
<protein>
    <submittedName>
        <fullName evidence="3">Uncharacterized protein</fullName>
    </submittedName>
</protein>
<feature type="region of interest" description="Disordered" evidence="1">
    <location>
        <begin position="442"/>
        <end position="484"/>
    </location>
</feature>